<reference evidence="2" key="1">
    <citation type="journal article" date="2019" name="Sci. Rep.">
        <title>Draft genome of Tanacetum cinerariifolium, the natural source of mosquito coil.</title>
        <authorList>
            <person name="Yamashiro T."/>
            <person name="Shiraishi A."/>
            <person name="Satake H."/>
            <person name="Nakayama K."/>
        </authorList>
    </citation>
    <scope>NUCLEOTIDE SEQUENCE</scope>
</reference>
<keyword evidence="1" id="KW-0812">Transmembrane</keyword>
<dbReference type="EMBL" id="BKCJ010004932">
    <property type="protein sequence ID" value="GEU63916.1"/>
    <property type="molecule type" value="Genomic_DNA"/>
</dbReference>
<dbReference type="GO" id="GO:0003964">
    <property type="term" value="F:RNA-directed DNA polymerase activity"/>
    <property type="evidence" value="ECO:0007669"/>
    <property type="project" value="UniProtKB-KW"/>
</dbReference>
<keyword evidence="2" id="KW-0695">RNA-directed DNA polymerase</keyword>
<keyword evidence="1" id="KW-1133">Transmembrane helix</keyword>
<dbReference type="PANTHER" id="PTHR36617">
    <property type="entry name" value="PROTEIN, PUTATIVE-RELATED"/>
    <property type="match status" value="1"/>
</dbReference>
<dbReference type="PANTHER" id="PTHR36617:SF15">
    <property type="entry name" value="REVERSE TRANSCRIPTASE ZINC-BINDING DOMAIN-CONTAINING PROTEIN"/>
    <property type="match status" value="1"/>
</dbReference>
<evidence type="ECO:0000256" key="1">
    <source>
        <dbReference type="SAM" id="Phobius"/>
    </source>
</evidence>
<keyword evidence="2" id="KW-0548">Nucleotidyltransferase</keyword>
<protein>
    <submittedName>
        <fullName evidence="2">RNA-directed DNA polymerase, eukaryota, reverse transcriptase zinc-binding domain protein</fullName>
    </submittedName>
</protein>
<keyword evidence="1" id="KW-0472">Membrane</keyword>
<name>A0A6L2LQ13_TANCI</name>
<accession>A0A6L2LQ13</accession>
<evidence type="ECO:0000313" key="2">
    <source>
        <dbReference type="EMBL" id="GEU63916.1"/>
    </source>
</evidence>
<proteinExistence type="predicted"/>
<sequence>MNQSVSHFHVVFDFVYFVHSTLLIHHFVVNCIIYAFLIAGWDVEMELEMGHRLLDCGPKSSVNYGGIGSGRAGKLSHSPWNSIIRTVSHLQANGIDLLALCGRSLGDGNSISYWGDKWCGTRPLKDSFPRVYAFDDNKLCTVAQHINIEDWSFVLRRPPRGGAKSNQLDELIQVTRDVFLSDSTDA</sequence>
<feature type="transmembrane region" description="Helical" evidence="1">
    <location>
        <begin position="23"/>
        <end position="43"/>
    </location>
</feature>
<dbReference type="AlphaFoldDB" id="A0A6L2LQ13"/>
<comment type="caution">
    <text evidence="2">The sequence shown here is derived from an EMBL/GenBank/DDBJ whole genome shotgun (WGS) entry which is preliminary data.</text>
</comment>
<keyword evidence="2" id="KW-0808">Transferase</keyword>
<organism evidence="2">
    <name type="scientific">Tanacetum cinerariifolium</name>
    <name type="common">Dalmatian daisy</name>
    <name type="synonym">Chrysanthemum cinerariifolium</name>
    <dbReference type="NCBI Taxonomy" id="118510"/>
    <lineage>
        <taxon>Eukaryota</taxon>
        <taxon>Viridiplantae</taxon>
        <taxon>Streptophyta</taxon>
        <taxon>Embryophyta</taxon>
        <taxon>Tracheophyta</taxon>
        <taxon>Spermatophyta</taxon>
        <taxon>Magnoliopsida</taxon>
        <taxon>eudicotyledons</taxon>
        <taxon>Gunneridae</taxon>
        <taxon>Pentapetalae</taxon>
        <taxon>asterids</taxon>
        <taxon>campanulids</taxon>
        <taxon>Asterales</taxon>
        <taxon>Asteraceae</taxon>
        <taxon>Asteroideae</taxon>
        <taxon>Anthemideae</taxon>
        <taxon>Anthemidinae</taxon>
        <taxon>Tanacetum</taxon>
    </lineage>
</organism>
<gene>
    <name evidence="2" type="ORF">Tci_035894</name>
</gene>